<proteinExistence type="predicted"/>
<name>A0ABU1WFS1_9GAMM</name>
<accession>A0ABU1WFS1</accession>
<feature type="signal peptide" evidence="1">
    <location>
        <begin position="1"/>
        <end position="23"/>
    </location>
</feature>
<evidence type="ECO:0000256" key="1">
    <source>
        <dbReference type="SAM" id="SignalP"/>
    </source>
</evidence>
<evidence type="ECO:0000313" key="3">
    <source>
        <dbReference type="Proteomes" id="UP001251524"/>
    </source>
</evidence>
<protein>
    <submittedName>
        <fullName evidence="2">Uncharacterized protein</fullName>
    </submittedName>
</protein>
<feature type="chain" id="PRO_5045803477" evidence="1">
    <location>
        <begin position="24"/>
        <end position="128"/>
    </location>
</feature>
<keyword evidence="3" id="KW-1185">Reference proteome</keyword>
<organism evidence="2 3">
    <name type="scientific">Lysobacter niastensis</name>
    <dbReference type="NCBI Taxonomy" id="380629"/>
    <lineage>
        <taxon>Bacteria</taxon>
        <taxon>Pseudomonadati</taxon>
        <taxon>Pseudomonadota</taxon>
        <taxon>Gammaproteobacteria</taxon>
        <taxon>Lysobacterales</taxon>
        <taxon>Lysobacteraceae</taxon>
        <taxon>Lysobacter</taxon>
    </lineage>
</organism>
<comment type="caution">
    <text evidence="2">The sequence shown here is derived from an EMBL/GenBank/DDBJ whole genome shotgun (WGS) entry which is preliminary data.</text>
</comment>
<dbReference type="Proteomes" id="UP001251524">
    <property type="component" value="Unassembled WGS sequence"/>
</dbReference>
<evidence type="ECO:0000313" key="2">
    <source>
        <dbReference type="EMBL" id="MDR7136351.1"/>
    </source>
</evidence>
<dbReference type="EMBL" id="JAVDVY010000004">
    <property type="protein sequence ID" value="MDR7136351.1"/>
    <property type="molecule type" value="Genomic_DNA"/>
</dbReference>
<sequence length="128" mass="14035">MNIGVCSRFLVLAVALAGFPALAQELGKAGLGEGDAFEGKPYPACLDASQYGHAAFMSRYQAVPLSELLEENHRRHEPVVAAVMDRIATRAYKIRTVPASDAPRIAAVYRDTLYLSCVERMQQLQKPK</sequence>
<reference evidence="2 3" key="1">
    <citation type="submission" date="2023-07" db="EMBL/GenBank/DDBJ databases">
        <title>Sorghum-associated microbial communities from plants grown in Nebraska, USA.</title>
        <authorList>
            <person name="Schachtman D."/>
        </authorList>
    </citation>
    <scope>NUCLEOTIDE SEQUENCE [LARGE SCALE GENOMIC DNA]</scope>
    <source>
        <strain evidence="2 3">BE198</strain>
    </source>
</reference>
<dbReference type="RefSeq" id="WP_310064707.1">
    <property type="nucleotide sequence ID" value="NZ_JAVDVY010000004.1"/>
</dbReference>
<keyword evidence="1" id="KW-0732">Signal</keyword>
<gene>
    <name evidence="2" type="ORF">J2X06_003577</name>
</gene>